<dbReference type="HOGENOM" id="CLU_106663_0_0_4"/>
<dbReference type="InterPro" id="IPR005123">
    <property type="entry name" value="Oxoglu/Fe-dep_dioxygenase_dom"/>
</dbReference>
<evidence type="ECO:0000256" key="6">
    <source>
        <dbReference type="ARBA" id="ARBA00023004"/>
    </source>
</evidence>
<organism evidence="9 10">
    <name type="scientific">Rugosibacter aromaticivorans</name>
    <dbReference type="NCBI Taxonomy" id="1565605"/>
    <lineage>
        <taxon>Bacteria</taxon>
        <taxon>Pseudomonadati</taxon>
        <taxon>Pseudomonadota</taxon>
        <taxon>Betaproteobacteria</taxon>
        <taxon>Nitrosomonadales</taxon>
        <taxon>Sterolibacteriaceae</taxon>
        <taxon>Rugosibacter</taxon>
    </lineage>
</organism>
<feature type="binding site" evidence="7">
    <location>
        <position position="97"/>
    </location>
    <ligand>
        <name>Fe cation</name>
        <dbReference type="ChEBI" id="CHEBI:24875"/>
    </ligand>
</feature>
<evidence type="ECO:0000256" key="4">
    <source>
        <dbReference type="ARBA" id="ARBA00022964"/>
    </source>
</evidence>
<dbReference type="Pfam" id="PF13640">
    <property type="entry name" value="2OG-FeII_Oxy_3"/>
    <property type="match status" value="1"/>
</dbReference>
<dbReference type="GO" id="GO:0006974">
    <property type="term" value="P:DNA damage response"/>
    <property type="evidence" value="ECO:0007669"/>
    <property type="project" value="TreeGrafter"/>
</dbReference>
<dbReference type="AlphaFoldDB" id="A0A0C5J9P0"/>
<keyword evidence="6 7" id="KW-0408">Iron</keyword>
<feature type="binding site" evidence="7">
    <location>
        <position position="171"/>
    </location>
    <ligand>
        <name>2-oxoglutarate</name>
        <dbReference type="ChEBI" id="CHEBI:16810"/>
    </ligand>
</feature>
<dbReference type="InterPro" id="IPR044862">
    <property type="entry name" value="Pro_4_hyd_alph_FE2OG_OXY"/>
</dbReference>
<keyword evidence="10" id="KW-1185">Reference proteome</keyword>
<dbReference type="GO" id="GO:0031418">
    <property type="term" value="F:L-ascorbic acid binding"/>
    <property type="evidence" value="ECO:0007669"/>
    <property type="project" value="UniProtKB-KW"/>
</dbReference>
<dbReference type="HAMAP" id="MF_00657">
    <property type="entry name" value="Hydroxyl_YbiX"/>
    <property type="match status" value="1"/>
</dbReference>
<feature type="binding site" evidence="7">
    <location>
        <position position="99"/>
    </location>
    <ligand>
        <name>Fe cation</name>
        <dbReference type="ChEBI" id="CHEBI:24875"/>
    </ligand>
</feature>
<dbReference type="InterPro" id="IPR041097">
    <property type="entry name" value="PKHD_C"/>
</dbReference>
<reference evidence="9 10" key="1">
    <citation type="journal article" date="2015" name="Genome Announc.">
        <title>Complete Genome Sequence of a Novel Bacterium within the Family Rhodocyclaceae That Degrades Polycyclic Aromatic Hydrocarbons.</title>
        <authorList>
            <person name="Singleton D.R."/>
            <person name="Dickey A.N."/>
            <person name="Scholl E.H."/>
            <person name="Wright F.A."/>
            <person name="Aitken M.D."/>
        </authorList>
    </citation>
    <scope>NUCLEOTIDE SEQUENCE [LARGE SCALE GENOMIC DNA]</scope>
    <source>
        <strain evidence="10">PG1-Ca6</strain>
    </source>
</reference>
<evidence type="ECO:0000256" key="5">
    <source>
        <dbReference type="ARBA" id="ARBA00023002"/>
    </source>
</evidence>
<dbReference type="GO" id="GO:0006879">
    <property type="term" value="P:intracellular iron ion homeostasis"/>
    <property type="evidence" value="ECO:0007669"/>
    <property type="project" value="TreeGrafter"/>
</dbReference>
<dbReference type="PANTHER" id="PTHR41536">
    <property type="entry name" value="PKHD-TYPE HYDROXYLASE YBIX"/>
    <property type="match status" value="1"/>
</dbReference>
<evidence type="ECO:0000313" key="10">
    <source>
        <dbReference type="Proteomes" id="UP000061603"/>
    </source>
</evidence>
<dbReference type="EMBL" id="CP010554">
    <property type="protein sequence ID" value="AJP48635.1"/>
    <property type="molecule type" value="Genomic_DNA"/>
</dbReference>
<dbReference type="SMART" id="SM00702">
    <property type="entry name" value="P4Hc"/>
    <property type="match status" value="1"/>
</dbReference>
<accession>A0A0C5J9P0</accession>
<evidence type="ECO:0000256" key="1">
    <source>
        <dbReference type="ARBA" id="ARBA00001961"/>
    </source>
</evidence>
<dbReference type="Pfam" id="PF18331">
    <property type="entry name" value="PKHD_C"/>
    <property type="match status" value="1"/>
</dbReference>
<keyword evidence="2 7" id="KW-0479">Metal-binding</keyword>
<dbReference type="KEGG" id="rbu:PG1C_09695"/>
<protein>
    <submittedName>
        <fullName evidence="9">Nuclease PIN</fullName>
    </submittedName>
</protein>
<gene>
    <name evidence="9" type="ORF">PG1C_09695</name>
</gene>
<dbReference type="NCBIfam" id="NF003974">
    <property type="entry name" value="PRK05467.1-3"/>
    <property type="match status" value="1"/>
</dbReference>
<dbReference type="Gene3D" id="2.60.120.620">
    <property type="entry name" value="q2cbj1_9rhob like domain"/>
    <property type="match status" value="1"/>
</dbReference>
<feature type="domain" description="Fe2OG dioxygenase" evidence="8">
    <location>
        <begin position="78"/>
        <end position="180"/>
    </location>
</feature>
<comment type="cofactor">
    <cofactor evidence="1 7">
        <name>L-ascorbate</name>
        <dbReference type="ChEBI" id="CHEBI:38290"/>
    </cofactor>
</comment>
<evidence type="ECO:0000256" key="3">
    <source>
        <dbReference type="ARBA" id="ARBA00022896"/>
    </source>
</evidence>
<feature type="binding site" evidence="7">
    <location>
        <position position="161"/>
    </location>
    <ligand>
        <name>Fe cation</name>
        <dbReference type="ChEBI" id="CHEBI:24875"/>
    </ligand>
</feature>
<keyword evidence="5 7" id="KW-0560">Oxidoreductase</keyword>
<evidence type="ECO:0000313" key="9">
    <source>
        <dbReference type="EMBL" id="AJP48635.1"/>
    </source>
</evidence>
<sequence length="228" mass="25483">MLITIDNLLTLDELAATRDLLARSRWGSGLATAGTQAALAKNNQQLTEDAEHLPTLRHLVLNALNRNPLFFAATLPLKILPPFFNRYADQTNTYDWHIDNAMRLAPHPPGTYVRADISATLFLSDPENYDGGELTIEDTFGSHPIKLAAGSLVIYPSSSLHAVTPVTRGERLACFMFIQSMVRDPGQRRLLYDMDMALLALRNDIGETDPVIRLTGTYHNLLRRWAEN</sequence>
<keyword evidence="3 7" id="KW-0847">Vitamin C</keyword>
<dbReference type="STRING" id="1565605.PG1C_09695"/>
<evidence type="ECO:0000259" key="8">
    <source>
        <dbReference type="PROSITE" id="PS51471"/>
    </source>
</evidence>
<dbReference type="SUPFAM" id="SSF51197">
    <property type="entry name" value="Clavaminate synthase-like"/>
    <property type="match status" value="1"/>
</dbReference>
<dbReference type="InterPro" id="IPR023550">
    <property type="entry name" value="PKHD_hydroxylase"/>
</dbReference>
<comment type="cofactor">
    <cofactor evidence="7">
        <name>Fe(2+)</name>
        <dbReference type="ChEBI" id="CHEBI:29033"/>
    </cofactor>
    <text evidence="7">Binds 1 Fe(2+) ion per subunit.</text>
</comment>
<dbReference type="GO" id="GO:0005506">
    <property type="term" value="F:iron ion binding"/>
    <property type="evidence" value="ECO:0007669"/>
    <property type="project" value="UniProtKB-UniRule"/>
</dbReference>
<dbReference type="GO" id="GO:0016706">
    <property type="term" value="F:2-oxoglutarate-dependent dioxygenase activity"/>
    <property type="evidence" value="ECO:0007669"/>
    <property type="project" value="UniProtKB-UniRule"/>
</dbReference>
<evidence type="ECO:0000256" key="7">
    <source>
        <dbReference type="HAMAP-Rule" id="MF_00657"/>
    </source>
</evidence>
<keyword evidence="4 7" id="KW-0223">Dioxygenase</keyword>
<proteinExistence type="inferred from homology"/>
<dbReference type="PROSITE" id="PS51471">
    <property type="entry name" value="FE2OG_OXY"/>
    <property type="match status" value="1"/>
</dbReference>
<dbReference type="RefSeq" id="WP_202634629.1">
    <property type="nucleotide sequence ID" value="NZ_CP010554.1"/>
</dbReference>
<name>A0A0C5J9P0_9PROT</name>
<dbReference type="InterPro" id="IPR006620">
    <property type="entry name" value="Pro_4_hyd_alph"/>
</dbReference>
<dbReference type="Proteomes" id="UP000061603">
    <property type="component" value="Chromosome"/>
</dbReference>
<evidence type="ECO:0000256" key="2">
    <source>
        <dbReference type="ARBA" id="ARBA00022723"/>
    </source>
</evidence>
<dbReference type="Gene3D" id="4.10.860.20">
    <property type="entry name" value="Rabenosyn, Rab binding domain"/>
    <property type="match status" value="1"/>
</dbReference>
<dbReference type="NCBIfam" id="NF003975">
    <property type="entry name" value="PRK05467.1-4"/>
    <property type="match status" value="1"/>
</dbReference>
<dbReference type="PATRIC" id="fig|1565605.3.peg.2064"/>
<dbReference type="PANTHER" id="PTHR41536:SF1">
    <property type="entry name" value="PKHD-TYPE HYDROXYLASE YBIX"/>
    <property type="match status" value="1"/>
</dbReference>